<gene>
    <name evidence="1" type="ORF">F0L74_09905</name>
</gene>
<sequence length="62" mass="7264">MKCDDCLHCGHEPSGDEETVENDEWWCSMGKWAGWLAKGEPFRPKDPWSDCEQFEQKSKETK</sequence>
<name>A0A5B2VSS3_9BACT</name>
<reference evidence="1 2" key="2">
    <citation type="submission" date="2019-09" db="EMBL/GenBank/DDBJ databases">
        <authorList>
            <person name="Jin C."/>
        </authorList>
    </citation>
    <scope>NUCLEOTIDE SEQUENCE [LARGE SCALE GENOMIC DNA]</scope>
    <source>
        <strain evidence="1 2">BN140078</strain>
    </source>
</reference>
<organism evidence="1 2">
    <name type="scientific">Chitinophaga agrisoli</name>
    <dbReference type="NCBI Taxonomy" id="2607653"/>
    <lineage>
        <taxon>Bacteria</taxon>
        <taxon>Pseudomonadati</taxon>
        <taxon>Bacteroidota</taxon>
        <taxon>Chitinophagia</taxon>
        <taxon>Chitinophagales</taxon>
        <taxon>Chitinophagaceae</taxon>
        <taxon>Chitinophaga</taxon>
    </lineage>
</organism>
<evidence type="ECO:0000313" key="1">
    <source>
        <dbReference type="EMBL" id="KAA2242833.1"/>
    </source>
</evidence>
<accession>A0A5B2VSS3</accession>
<keyword evidence="2" id="KW-1185">Reference proteome</keyword>
<dbReference type="AlphaFoldDB" id="A0A5B2VSS3"/>
<dbReference type="EMBL" id="VUOC01000002">
    <property type="protein sequence ID" value="KAA2242833.1"/>
    <property type="molecule type" value="Genomic_DNA"/>
</dbReference>
<reference evidence="1 2" key="1">
    <citation type="submission" date="2019-09" db="EMBL/GenBank/DDBJ databases">
        <title>Chitinophaga ginsengihumi sp. nov., isolated from soil of ginseng rhizosphere.</title>
        <authorList>
            <person name="Lee J."/>
        </authorList>
    </citation>
    <scope>NUCLEOTIDE SEQUENCE [LARGE SCALE GENOMIC DNA]</scope>
    <source>
        <strain evidence="1 2">BN140078</strain>
    </source>
</reference>
<protein>
    <submittedName>
        <fullName evidence="1">Uncharacterized protein</fullName>
    </submittedName>
</protein>
<proteinExistence type="predicted"/>
<dbReference type="RefSeq" id="WP_149837709.1">
    <property type="nucleotide sequence ID" value="NZ_VUOC01000002.1"/>
</dbReference>
<comment type="caution">
    <text evidence="1">The sequence shown here is derived from an EMBL/GenBank/DDBJ whole genome shotgun (WGS) entry which is preliminary data.</text>
</comment>
<dbReference type="Proteomes" id="UP000324611">
    <property type="component" value="Unassembled WGS sequence"/>
</dbReference>
<evidence type="ECO:0000313" key="2">
    <source>
        <dbReference type="Proteomes" id="UP000324611"/>
    </source>
</evidence>